<proteinExistence type="predicted"/>
<evidence type="ECO:0000313" key="2">
    <source>
        <dbReference type="Proteomes" id="UP001162249"/>
    </source>
</evidence>
<name>A0AA35CRC6_9CAUD</name>
<dbReference type="KEGG" id="vg:80402127"/>
<dbReference type="EMBL" id="LC711080">
    <property type="protein sequence ID" value="BDI54972.1"/>
    <property type="molecule type" value="Genomic_DNA"/>
</dbReference>
<protein>
    <submittedName>
        <fullName evidence="1">Uncharacterized protein</fullName>
    </submittedName>
</protein>
<dbReference type="GeneID" id="80402127"/>
<sequence length="176" mass="19821">MSTALTEGYIYFIEAIDEGANDDNWVTTGGGDPDTIDISKWTEGIDYCKIDIPQNIKTGFYTGHNVSDVGSGLQYDLRSAARGYKAFTKGLITSRANAKLMDQFFMSDRHTSGATATYKTYYMIIYFGVNDHWPFTDQNGNQKSYCKGAVLGGDLNWFETKSLTILTNLHWRSIWQ</sequence>
<accession>A0AA35CRC6</accession>
<reference evidence="1 2" key="1">
    <citation type="journal article" date="2022" name="Nat. Microbiol.">
        <title>Three families of Asgard archaeal viruses identified in metagenome-assembled genomes.</title>
        <authorList>
            <person name="Medvedeva S."/>
            <person name="Sun J."/>
            <person name="Yutin N."/>
            <person name="Koonin E.V."/>
            <person name="Nunoura T."/>
            <person name="Rinke C."/>
            <person name="Krupovic M."/>
        </authorList>
    </citation>
    <scope>NUCLEOTIDE SEQUENCE [LARGE SCALE GENOMIC DNA]</scope>
    <source>
        <strain evidence="1">VerdaV4</strain>
    </source>
</reference>
<evidence type="ECO:0000313" key="1">
    <source>
        <dbReference type="EMBL" id="BDI54972.1"/>
    </source>
</evidence>
<keyword evidence="2" id="KW-1185">Reference proteome</keyword>
<dbReference type="Proteomes" id="UP001162249">
    <property type="component" value="Segment"/>
</dbReference>
<organism evidence="1 2">
    <name type="scientific">Lokiarchaeia virus VerdaV4</name>
    <dbReference type="NCBI Taxonomy" id="3070172"/>
    <lineage>
        <taxon>Viruses</taxon>
        <taxon>Duplodnaviria</taxon>
        <taxon>Heunggongvirae</taxon>
        <taxon>Uroviricota</taxon>
        <taxon>Caudoviricetes</taxon>
        <taxon>Verdandiviridae</taxon>
        <taxon>Dolusvirus</taxon>
        <taxon>Dolusvirus pacificense</taxon>
    </lineage>
</organism>
<dbReference type="RefSeq" id="YP_010772415.1">
    <property type="nucleotide sequence ID" value="NC_074643.1"/>
</dbReference>